<dbReference type="EMBL" id="ULHB01000191">
    <property type="protein sequence ID" value="SYW84935.1"/>
    <property type="molecule type" value="Genomic_DNA"/>
</dbReference>
<feature type="compositionally biased region" description="Basic and acidic residues" evidence="1">
    <location>
        <begin position="404"/>
        <end position="433"/>
    </location>
</feature>
<feature type="compositionally biased region" description="Polar residues" evidence="1">
    <location>
        <begin position="572"/>
        <end position="591"/>
    </location>
</feature>
<feature type="compositionally biased region" description="Basic and acidic residues" evidence="1">
    <location>
        <begin position="167"/>
        <end position="182"/>
    </location>
</feature>
<feature type="compositionally biased region" description="Low complexity" evidence="1">
    <location>
        <begin position="145"/>
        <end position="162"/>
    </location>
</feature>
<proteinExistence type="predicted"/>
<accession>A0A8H8TTX9</accession>
<feature type="region of interest" description="Disordered" evidence="1">
    <location>
        <begin position="124"/>
        <end position="218"/>
    </location>
</feature>
<dbReference type="AlphaFoldDB" id="A0A8H8TTX9"/>
<feature type="compositionally biased region" description="Basic and acidic residues" evidence="1">
    <location>
        <begin position="513"/>
        <end position="524"/>
    </location>
</feature>
<sequence length="648" mass="68199">MCVPSLLRHFFEAALQAQQPVKADLGLTLKRLHRIGSKLAVIFSPRSHPSRIALTIDKSKIVSDLPILSGPLQSNSTPGRHQAQHSGFTAAWDSYRRLRKPVIGQPLPKAGASLSERIAALQRKTSNPARSNNLSPPATASSVTSGRLSPGESPSRSPSGSSNANAVRERIAKFQSSDEKPVMPRSSFGSPAPNPEIRNARRQFPGASAGRGTGAWGEGVLRPQMTGGVWLGAGAGGGWGDPSSASLRPQMTGGAFLGNGAPRSSSFGVPRLQRGASDNIVHGGGRDAFAELDDDLVLTGRNRPEPPASEATDDFKAKEQLASGAVSNAHEDGLPKLPDTPTAEIDLDKVHASSGLPEAPTVAPIPEFPEAPASEPKPSNKIKNAFESADATPDTSIEIGIHGRSADDVERIRQRAQDLELSEDQKDAADREPWIASPPADLAGKVPSPIDTNELLAAQSQSTKDEGQEPWVQGYGKPTLDRDLETAVLQRGTPSKLPLAQYSASGPLPQRAQVERTDSGRVDPLDPAAHQIRGPGLLVPRDEVAEAKELGPDAVKAPLASTASVARPADVTRSNSNGHSSPQNINPSASAAEQAKQAVSMGRTKSQSQRLRRPPPGTVLSAADLDASDDEYEPGWASVTSVMSSSRS</sequence>
<comment type="caution">
    <text evidence="2">The sequence shown here is derived from an EMBL/GenBank/DDBJ whole genome shotgun (WGS) entry which is preliminary data.</text>
</comment>
<name>A0A8H8TTX9_9BASI</name>
<feature type="compositionally biased region" description="Low complexity" evidence="1">
    <location>
        <begin position="638"/>
        <end position="648"/>
    </location>
</feature>
<feature type="region of interest" description="Disordered" evidence="1">
    <location>
        <begin position="295"/>
        <end position="648"/>
    </location>
</feature>
<feature type="compositionally biased region" description="Basic and acidic residues" evidence="1">
    <location>
        <begin position="540"/>
        <end position="551"/>
    </location>
</feature>
<evidence type="ECO:0000256" key="1">
    <source>
        <dbReference type="SAM" id="MobiDB-lite"/>
    </source>
</evidence>
<reference evidence="2" key="1">
    <citation type="submission" date="2018-08" db="EMBL/GenBank/DDBJ databases">
        <authorList>
            <person name="Guldener U."/>
        </authorList>
    </citation>
    <scope>NUCLEOTIDE SEQUENCE</scope>
    <source>
        <strain evidence="2">UB2</strain>
    </source>
</reference>
<feature type="compositionally biased region" description="Polar residues" evidence="1">
    <location>
        <begin position="124"/>
        <end position="144"/>
    </location>
</feature>
<organism evidence="2 3">
    <name type="scientific">Ustilago bromivora</name>
    <dbReference type="NCBI Taxonomy" id="307758"/>
    <lineage>
        <taxon>Eukaryota</taxon>
        <taxon>Fungi</taxon>
        <taxon>Dikarya</taxon>
        <taxon>Basidiomycota</taxon>
        <taxon>Ustilaginomycotina</taxon>
        <taxon>Ustilaginomycetes</taxon>
        <taxon>Ustilaginales</taxon>
        <taxon>Ustilaginaceae</taxon>
        <taxon>Ustilago</taxon>
    </lineage>
</organism>
<dbReference type="Proteomes" id="UP000658997">
    <property type="component" value="Unassembled WGS sequence"/>
</dbReference>
<keyword evidence="3" id="KW-1185">Reference proteome</keyword>
<evidence type="ECO:0000313" key="3">
    <source>
        <dbReference type="Proteomes" id="UP000658997"/>
    </source>
</evidence>
<protein>
    <submittedName>
        <fullName evidence="2">Uncharacterized protein</fullName>
    </submittedName>
</protein>
<gene>
    <name evidence="2" type="ORF">UBRO2_05641</name>
</gene>
<evidence type="ECO:0000313" key="2">
    <source>
        <dbReference type="EMBL" id="SYW84935.1"/>
    </source>
</evidence>